<dbReference type="KEGG" id="llu:AKJ09_06368"/>
<dbReference type="RefSeq" id="WP_146651117.1">
    <property type="nucleotide sequence ID" value="NZ_CP012333.1"/>
</dbReference>
<dbReference type="STRING" id="1391654.AKJ09_06368"/>
<keyword evidence="2" id="KW-1185">Reference proteome</keyword>
<organism evidence="1 2">
    <name type="scientific">Labilithrix luteola</name>
    <dbReference type="NCBI Taxonomy" id="1391654"/>
    <lineage>
        <taxon>Bacteria</taxon>
        <taxon>Pseudomonadati</taxon>
        <taxon>Myxococcota</taxon>
        <taxon>Polyangia</taxon>
        <taxon>Polyangiales</taxon>
        <taxon>Labilitrichaceae</taxon>
        <taxon>Labilithrix</taxon>
    </lineage>
</organism>
<sequence length="195" mass="22350">MTPARLIEVDEWERALAAGEELEIDCLAFFYRHLRRDTIDAIYGGLGEASRASFLSRARAQLQNFDDLVNAASGEGINPETYFVIREWVYRQPFSWRTVPLETLSKHIERGVGSPARLFEEVIPLMQKYPVDLIVSPLKPGWRNRLRDFGRGLGPGLDVVCETARRQGADVQLIRAFVSWAKSTKLERTRWERGE</sequence>
<gene>
    <name evidence="1" type="ORF">AKJ09_06368</name>
</gene>
<dbReference type="AlphaFoldDB" id="A0A0K1Q2W1"/>
<proteinExistence type="predicted"/>
<protein>
    <submittedName>
        <fullName evidence="1">Uncharacterized protein</fullName>
    </submittedName>
</protein>
<accession>A0A0K1Q2W1</accession>
<dbReference type="Proteomes" id="UP000064967">
    <property type="component" value="Chromosome"/>
</dbReference>
<dbReference type="EMBL" id="CP012333">
    <property type="protein sequence ID" value="AKU99704.1"/>
    <property type="molecule type" value="Genomic_DNA"/>
</dbReference>
<evidence type="ECO:0000313" key="1">
    <source>
        <dbReference type="EMBL" id="AKU99704.1"/>
    </source>
</evidence>
<evidence type="ECO:0000313" key="2">
    <source>
        <dbReference type="Proteomes" id="UP000064967"/>
    </source>
</evidence>
<reference evidence="1 2" key="1">
    <citation type="submission" date="2015-08" db="EMBL/GenBank/DDBJ databases">
        <authorList>
            <person name="Babu N.S."/>
            <person name="Beckwith C.J."/>
            <person name="Beseler K.G."/>
            <person name="Brison A."/>
            <person name="Carone J.V."/>
            <person name="Caskin T.P."/>
            <person name="Diamond M."/>
            <person name="Durham M.E."/>
            <person name="Foxe J.M."/>
            <person name="Go M."/>
            <person name="Henderson B.A."/>
            <person name="Jones I.B."/>
            <person name="McGettigan J.A."/>
            <person name="Micheletti S.J."/>
            <person name="Nasrallah M.E."/>
            <person name="Ortiz D."/>
            <person name="Piller C.R."/>
            <person name="Privatt S.R."/>
            <person name="Schneider S.L."/>
            <person name="Sharp S."/>
            <person name="Smith T.C."/>
            <person name="Stanton J.D."/>
            <person name="Ullery H.E."/>
            <person name="Wilson R.J."/>
            <person name="Serrano M.G."/>
            <person name="Buck G."/>
            <person name="Lee V."/>
            <person name="Wang Y."/>
            <person name="Carvalho R."/>
            <person name="Voegtly L."/>
            <person name="Shi R."/>
            <person name="Duckworth R."/>
            <person name="Johnson A."/>
            <person name="Loviza R."/>
            <person name="Walstead R."/>
            <person name="Shah Z."/>
            <person name="Kiflezghi M."/>
            <person name="Wade K."/>
            <person name="Ball S.L."/>
            <person name="Bradley K.W."/>
            <person name="Asai D.J."/>
            <person name="Bowman C.A."/>
            <person name="Russell D.A."/>
            <person name="Pope W.H."/>
            <person name="Jacobs-Sera D."/>
            <person name="Hendrix R.W."/>
            <person name="Hatfull G.F."/>
        </authorList>
    </citation>
    <scope>NUCLEOTIDE SEQUENCE [LARGE SCALE GENOMIC DNA]</scope>
    <source>
        <strain evidence="1 2">DSM 27648</strain>
    </source>
</reference>
<name>A0A0K1Q2W1_9BACT</name>